<protein>
    <submittedName>
        <fullName evidence="3">Uncharacterized protein</fullName>
    </submittedName>
</protein>
<accession>A0A812ULI7</accession>
<dbReference type="Proteomes" id="UP000604046">
    <property type="component" value="Unassembled WGS sequence"/>
</dbReference>
<comment type="caution">
    <text evidence="3">The sequence shown here is derived from an EMBL/GenBank/DDBJ whole genome shotgun (WGS) entry which is preliminary data.</text>
</comment>
<evidence type="ECO:0000313" key="4">
    <source>
        <dbReference type="Proteomes" id="UP000604046"/>
    </source>
</evidence>
<feature type="coiled-coil region" evidence="1">
    <location>
        <begin position="1644"/>
        <end position="1671"/>
    </location>
</feature>
<dbReference type="OrthoDB" id="410329at2759"/>
<evidence type="ECO:0000256" key="1">
    <source>
        <dbReference type="SAM" id="Coils"/>
    </source>
</evidence>
<keyword evidence="4" id="KW-1185">Reference proteome</keyword>
<gene>
    <name evidence="3" type="ORF">SNAT2548_LOCUS33379</name>
</gene>
<dbReference type="EMBL" id="CAJNDS010002755">
    <property type="protein sequence ID" value="CAE7585505.1"/>
    <property type="molecule type" value="Genomic_DNA"/>
</dbReference>
<keyword evidence="1" id="KW-0175">Coiled coil</keyword>
<sequence length="2043" mass="224501">MEVPEQVATGIEAASSAEDSSVGTVSHLEWSHIGLRRQFRGLVRVVVQLSNRLVPLGVQHLILSMSDLEYELSESGDVSDFPPCAPLPEEDVSRMLQDALAELGAADSFVSPASVAPQPAFQGESRGHGGIAVDSSDASGSIAQDSHDWLCVGAGSQADFVVAPDLRAVHLSLEDKGPKQFWETGFWGSFFGENPLDTMFPEFDASRPEVPNLPDSLADDALRPGAKKPQSVDTSSFESVVRNRKVFSWRDKREVEHHRALIKWDQLFFLWDASADKRIQEIVAIELVTERHELLEDYMARKAPATMLKRANSMRRLTSLALELTLIFPFTENDLHRVLHVAKSSGAALSQLRSIMEAITFTRFTFDMESLDALCGSRKCWGVGVARLATVVRKADPLRVEDLRKLHQLLREALCLWTRLFAGCALYCCYARCRWSDSQHIDLFTIETDALTQRPAFLCAVIDVHKTMNLRGRLPVHLELAAPGQGVTDDDWVSQFMEVRNLLELGDEHPFMPAPDRSGFATVRALDADEAGDWLGLLLTNRVGLRTTSHSLKCTCLSFAAKFGIGYQDRLVLGGHAHSGRMAEVYGRDSMARPLRLLGEVLSAIRSGSFVPDANRAGRFVNAKPSTVFMSEEGHDFCPVLSYLFQLGVFEQLQFRGLPFAGRAVKRSPMLDVVQHPEKEVCAQITRCNMTLVDSEASFKARCIVVCGDEVLHGQLCAHRVKTFSDLAFACGTPQAPPTEDEFSLFCDRVLAPGAPVGDAAKLRRLHFESSAYVTASLKAQVMGQSSDAPKTLPLAEKVARIENQKQRLKGLVFQEELEPAYSLIDAVAHQVEINQLSGLSPSKCPKRDQELRNSGREKNRVLTLQENQVALVPVADQITAHHATPLEVQWCLQRRGLAYDLNQVISWEAHESWVSYLMQHLTRPAPPNYAQVGISQILKADCELFLLMSKEVTQVRASSSGAMEADQALRKLRYDPRITMHLLPLPKGQAAPPATNADPDSPPPGRGTKRLRGSQGGLLAPVKTATLPKELQDCPHLTFTDNRRHSADSLDGGSFLTGAYRHGGVAGARKSLAEFPLTSRLLVQLATQLFPGTTFSTVALFRNLRTPRHSDSNNLTGSCNHVAALTSFSGGGIRVYQGPEPEDLTFGASGVLSFDAHFEHETLPWRDGDRLVLVAFSVGCLSKLSASCRASLLAVGLPLPQEPAAALPGLTTGEPDLGLCLEVFSGTARLSVALQDVGFQVLAFDHRARSTFPTQQLDLTIPDHQQVLFDIVNDNAARLQHIHLAPPCGTCSAARGIPIPEFAEAGLSQPVPLRSEAHPMGLPGLSGSDWDRVQSANILYEFSCKLVRLAVSLGVGISIENPQNSWFWWLPPVVALLQDINGHETSFHACMHGGSRDKLTKLWCSDDRFAPLQALCSRDHKHAPWRPRLLDGKVNFPTAAEAAYPVLLCQRMAELVAAMKRALPPQASLFGPAPQKLRLALERQPRRRRPLVSMYTAYDAWAVPLELAEPVHRLLKCYPKGARVIRRQLCSWGQVRAAVCPKVEEDRLKQVLTSAWTWCTTLDAEPNLPVEDSMSSFEVCGMCSPSNFVETAEIVWVGIPREPEDFLQQAVKVGHPRRMITSDEDPTLTTLLENLLAPRLDCRDKGTSLLERWEQEKEQLAHEEERVMSSLDPVVATVLEGKSTVLLDRLLQEAQYPDVDLVEDIRQGFPLTGWMKNTNVFVPDPRPPKATLSSQLSSASARNRATLAKVASTVSDATAIATWDETLQELEKGWIFEDADVDLASCLIAHRFGVCQGSKVHIYGPCSLPFGTTGSVSGFLRFAREGKKAVPFSSTFKALGLLFDLSKFGEGGKLEREAALVLLFLFGRRPCHAVSTLNKRAKASEGCLSLDPDLKDALAYLKDKALCAPPLKLTADFRRTFYIFTDGSLEDSYAGLGGILYDSLGSPLAFFSGTVPEDVLSALRKQSSHPIYEVELLAVWVAMTLWESALSDAYSVCYLDNEAAQGALIACKSSTLAGTAIVRDILDLEDRIDGQLYACGVP</sequence>
<proteinExistence type="predicted"/>
<organism evidence="3 4">
    <name type="scientific">Symbiodinium natans</name>
    <dbReference type="NCBI Taxonomy" id="878477"/>
    <lineage>
        <taxon>Eukaryota</taxon>
        <taxon>Sar</taxon>
        <taxon>Alveolata</taxon>
        <taxon>Dinophyceae</taxon>
        <taxon>Suessiales</taxon>
        <taxon>Symbiodiniaceae</taxon>
        <taxon>Symbiodinium</taxon>
    </lineage>
</organism>
<evidence type="ECO:0000313" key="3">
    <source>
        <dbReference type="EMBL" id="CAE7585505.1"/>
    </source>
</evidence>
<feature type="region of interest" description="Disordered" evidence="2">
    <location>
        <begin position="985"/>
        <end position="1018"/>
    </location>
</feature>
<reference evidence="3" key="1">
    <citation type="submission" date="2021-02" db="EMBL/GenBank/DDBJ databases">
        <authorList>
            <person name="Dougan E. K."/>
            <person name="Rhodes N."/>
            <person name="Thang M."/>
            <person name="Chan C."/>
        </authorList>
    </citation>
    <scope>NUCLEOTIDE SEQUENCE</scope>
</reference>
<name>A0A812ULI7_9DINO</name>
<evidence type="ECO:0000256" key="2">
    <source>
        <dbReference type="SAM" id="MobiDB-lite"/>
    </source>
</evidence>